<name>A0A831WVX9_PROAE</name>
<evidence type="ECO:0000256" key="6">
    <source>
        <dbReference type="ARBA" id="ARBA00023211"/>
    </source>
</evidence>
<evidence type="ECO:0000256" key="4">
    <source>
        <dbReference type="ARBA" id="ARBA00022842"/>
    </source>
</evidence>
<evidence type="ECO:0000259" key="8">
    <source>
        <dbReference type="Pfam" id="PF02775"/>
    </source>
</evidence>
<dbReference type="UniPathway" id="UPA00079"/>
<dbReference type="PIRSF" id="PIRSF004983">
    <property type="entry name" value="MenD"/>
    <property type="match status" value="1"/>
</dbReference>
<dbReference type="UniPathway" id="UPA01057">
    <property type="reaction ID" value="UER00164"/>
</dbReference>
<comment type="cofactor">
    <cofactor evidence="7">
        <name>Mg(2+)</name>
        <dbReference type="ChEBI" id="CHEBI:18420"/>
    </cofactor>
    <cofactor evidence="7">
        <name>Mn(2+)</name>
        <dbReference type="ChEBI" id="CHEBI:29035"/>
    </cofactor>
</comment>
<comment type="catalytic activity">
    <reaction evidence="7">
        <text>isochorismate + 2-oxoglutarate + H(+) = 5-enolpyruvoyl-6-hydroxy-2-succinyl-cyclohex-3-ene-1-carboxylate + CO2</text>
        <dbReference type="Rhea" id="RHEA:25593"/>
        <dbReference type="ChEBI" id="CHEBI:15378"/>
        <dbReference type="ChEBI" id="CHEBI:16526"/>
        <dbReference type="ChEBI" id="CHEBI:16810"/>
        <dbReference type="ChEBI" id="CHEBI:29780"/>
        <dbReference type="ChEBI" id="CHEBI:58818"/>
        <dbReference type="EC" id="2.2.1.9"/>
    </reaction>
</comment>
<dbReference type="InterPro" id="IPR029035">
    <property type="entry name" value="DHS-like_NAD/FAD-binding_dom"/>
</dbReference>
<dbReference type="GO" id="GO:0000287">
    <property type="term" value="F:magnesium ion binding"/>
    <property type="evidence" value="ECO:0007669"/>
    <property type="project" value="UniProtKB-UniRule"/>
</dbReference>
<accession>A0A831WVX9</accession>
<proteinExistence type="inferred from homology"/>
<keyword evidence="5 7" id="KW-0786">Thiamine pyrophosphate</keyword>
<gene>
    <name evidence="7" type="primary">menD</name>
    <name evidence="11" type="ORF">ENN50_10045</name>
</gene>
<feature type="domain" description="Thiamine pyrophosphate enzyme N-terminal TPP-binding" evidence="9">
    <location>
        <begin position="12"/>
        <end position="124"/>
    </location>
</feature>
<dbReference type="EMBL" id="DSBW01000228">
    <property type="protein sequence ID" value="HED31991.1"/>
    <property type="molecule type" value="Genomic_DNA"/>
</dbReference>
<protein>
    <recommendedName>
        <fullName evidence="7">2-succinyl-5-enolpyruvyl-6-hydroxy-3-cyclohexene-1-carboxylate synthase</fullName>
        <shortName evidence="7">SEPHCHC synthase</shortName>
        <ecNumber evidence="7">2.2.1.9</ecNumber>
    </recommendedName>
    <alternativeName>
        <fullName evidence="7">Menaquinone biosynthesis protein MenD</fullName>
    </alternativeName>
</protein>
<comment type="caution">
    <text evidence="11">The sequence shown here is derived from an EMBL/GenBank/DDBJ whole genome shotgun (WGS) entry which is preliminary data.</text>
</comment>
<evidence type="ECO:0000256" key="5">
    <source>
        <dbReference type="ARBA" id="ARBA00023052"/>
    </source>
</evidence>
<comment type="subunit">
    <text evidence="7">Homodimer.</text>
</comment>
<dbReference type="InterPro" id="IPR011766">
    <property type="entry name" value="TPP_enzyme_TPP-bd"/>
</dbReference>
<dbReference type="CDD" id="cd07037">
    <property type="entry name" value="TPP_PYR_MenD"/>
    <property type="match status" value="1"/>
</dbReference>
<dbReference type="Gene3D" id="3.40.50.1220">
    <property type="entry name" value="TPP-binding domain"/>
    <property type="match status" value="1"/>
</dbReference>
<comment type="function">
    <text evidence="7">Catalyzes the thiamine diphosphate-dependent decarboxylation of 2-oxoglutarate and the subsequent addition of the resulting succinic semialdehyde-thiamine pyrophosphate anion to isochorismate to yield 2-succinyl-5-enolpyruvyl-6-hydroxy-3-cyclohexene-1-carboxylate (SEPHCHC).</text>
</comment>
<feature type="domain" description="Menaquinone biosynthesis protein MenD middle" evidence="10">
    <location>
        <begin position="187"/>
        <end position="401"/>
    </location>
</feature>
<evidence type="ECO:0000259" key="9">
    <source>
        <dbReference type="Pfam" id="PF02776"/>
    </source>
</evidence>
<reference evidence="11" key="1">
    <citation type="journal article" date="2020" name="mSystems">
        <title>Genome- and Community-Level Interaction Insights into Carbon Utilization and Element Cycling Functions of Hydrothermarchaeota in Hydrothermal Sediment.</title>
        <authorList>
            <person name="Zhou Z."/>
            <person name="Liu Y."/>
            <person name="Xu W."/>
            <person name="Pan J."/>
            <person name="Luo Z.H."/>
            <person name="Li M."/>
        </authorList>
    </citation>
    <scope>NUCLEOTIDE SEQUENCE [LARGE SCALE GENOMIC DNA]</scope>
    <source>
        <strain evidence="11">SpSt-1181</strain>
    </source>
</reference>
<evidence type="ECO:0000259" key="10">
    <source>
        <dbReference type="Pfam" id="PF16582"/>
    </source>
</evidence>
<evidence type="ECO:0000256" key="7">
    <source>
        <dbReference type="HAMAP-Rule" id="MF_01659"/>
    </source>
</evidence>
<keyword evidence="4 7" id="KW-0460">Magnesium</keyword>
<dbReference type="AlphaFoldDB" id="A0A831WVX9"/>
<comment type="similarity">
    <text evidence="7">Belongs to the TPP enzyme family. MenD subfamily.</text>
</comment>
<dbReference type="PANTHER" id="PTHR42916">
    <property type="entry name" value="2-SUCCINYL-5-ENOLPYRUVYL-6-HYDROXY-3-CYCLOHEXENE-1-CARBOXYLATE SYNTHASE"/>
    <property type="match status" value="1"/>
</dbReference>
<evidence type="ECO:0000256" key="1">
    <source>
        <dbReference type="ARBA" id="ARBA00022428"/>
    </source>
</evidence>
<dbReference type="PANTHER" id="PTHR42916:SF1">
    <property type="entry name" value="PROTEIN PHYLLO, CHLOROPLASTIC"/>
    <property type="match status" value="1"/>
</dbReference>
<dbReference type="NCBIfam" id="TIGR00173">
    <property type="entry name" value="menD"/>
    <property type="match status" value="1"/>
</dbReference>
<dbReference type="InterPro" id="IPR004433">
    <property type="entry name" value="MenaQ_synth_MenD"/>
</dbReference>
<organism evidence="11">
    <name type="scientific">Prosthecochloris aestuarii</name>
    <dbReference type="NCBI Taxonomy" id="1102"/>
    <lineage>
        <taxon>Bacteria</taxon>
        <taxon>Pseudomonadati</taxon>
        <taxon>Chlorobiota</taxon>
        <taxon>Chlorobiia</taxon>
        <taxon>Chlorobiales</taxon>
        <taxon>Chlorobiaceae</taxon>
        <taxon>Prosthecochloris</taxon>
    </lineage>
</organism>
<dbReference type="Pfam" id="PF16582">
    <property type="entry name" value="TPP_enzyme_M_2"/>
    <property type="match status" value="1"/>
</dbReference>
<dbReference type="Pfam" id="PF02775">
    <property type="entry name" value="TPP_enzyme_C"/>
    <property type="match status" value="1"/>
</dbReference>
<dbReference type="SUPFAM" id="SSF52518">
    <property type="entry name" value="Thiamin diphosphate-binding fold (THDP-binding)"/>
    <property type="match status" value="2"/>
</dbReference>
<sequence>MTHKELTSLWSRLIVDELVRNGIRLFCISPGSRSTPLTVAAARHPETVCRVFPDERASAFFALGQARATHLPAVLVCTSGTAAANYFPAVVEASMDRQPLIILSADRPAELQETGANQTIRQQGMYGSYTRWNFQLPEPSEDFPARALVSAIDEAATSSTGYPPGPVHINIPFREPLDPVDVPPFQHWTAPLETWLEHRKPWCTTISETPGLPVETAGILADLVGNASSPLMIAGNLDRREDALGVYEMARTLAIPLYADISSQLRLKQDTLPLQLAWLSETYLAQNRPDLVLHFGGPVVGKKPAEALEIWKPDNYIVVRNHPFRYNPSHNATMSIEARPGELAGKLQLSVTRKTGSAAEATWLAPVQRELDRICRPELPISEISAARLLSSVIDPTHGLFLANSMPVRDMDMYGGTHQPSVLATAVNRGASGIDGLVATAAGFAQGRHSPVTIMIGDISLLHDLNSLHLLSAADIAVTVIAVNNNGGGIFSFLPVSDHPDVFENFFATPRDFSIRAAAETFGLRYSRPETNSEFCSVFRKMSHSGTSGIIEIRTSRHENLEQHRMLNARLARIIEEAL</sequence>
<dbReference type="GO" id="GO:0030976">
    <property type="term" value="F:thiamine pyrophosphate binding"/>
    <property type="evidence" value="ECO:0007669"/>
    <property type="project" value="UniProtKB-UniRule"/>
</dbReference>
<dbReference type="InterPro" id="IPR032264">
    <property type="entry name" value="MenD_middle"/>
</dbReference>
<comment type="pathway">
    <text evidence="7">Quinol/quinone metabolism; menaquinone biosynthesis.</text>
</comment>
<feature type="domain" description="Thiamine pyrophosphate enzyme TPP-binding" evidence="8">
    <location>
        <begin position="438"/>
        <end position="549"/>
    </location>
</feature>
<dbReference type="GO" id="GO:0070204">
    <property type="term" value="F:2-succinyl-5-enolpyruvyl-6-hydroxy-3-cyclohexene-1-carboxylic-acid synthase activity"/>
    <property type="evidence" value="ECO:0007669"/>
    <property type="project" value="UniProtKB-UniRule"/>
</dbReference>
<keyword evidence="3 7" id="KW-0479">Metal-binding</keyword>
<evidence type="ECO:0000256" key="3">
    <source>
        <dbReference type="ARBA" id="ARBA00022723"/>
    </source>
</evidence>
<evidence type="ECO:0000256" key="2">
    <source>
        <dbReference type="ARBA" id="ARBA00022679"/>
    </source>
</evidence>
<keyword evidence="6 7" id="KW-0464">Manganese</keyword>
<keyword evidence="2 7" id="KW-0808">Transferase</keyword>
<evidence type="ECO:0000313" key="11">
    <source>
        <dbReference type="EMBL" id="HED31991.1"/>
    </source>
</evidence>
<dbReference type="EC" id="2.2.1.9" evidence="7"/>
<dbReference type="HAMAP" id="MF_01659">
    <property type="entry name" value="MenD"/>
    <property type="match status" value="1"/>
</dbReference>
<dbReference type="InterPro" id="IPR012001">
    <property type="entry name" value="Thiamin_PyroP_enz_TPP-bd_dom"/>
</dbReference>
<dbReference type="SUPFAM" id="SSF52467">
    <property type="entry name" value="DHS-like NAD/FAD-binding domain"/>
    <property type="match status" value="1"/>
</dbReference>
<comment type="cofactor">
    <cofactor evidence="7">
        <name>thiamine diphosphate</name>
        <dbReference type="ChEBI" id="CHEBI:58937"/>
    </cofactor>
    <text evidence="7">Binds 1 thiamine pyrophosphate per subunit.</text>
</comment>
<comment type="pathway">
    <text evidence="7">Quinol/quinone metabolism; 1,4-dihydroxy-2-naphthoate biosynthesis; 1,4-dihydroxy-2-naphthoate from chorismate: step 2/7.</text>
</comment>
<dbReference type="InterPro" id="IPR029061">
    <property type="entry name" value="THDP-binding"/>
</dbReference>
<dbReference type="GO" id="GO:0030145">
    <property type="term" value="F:manganese ion binding"/>
    <property type="evidence" value="ECO:0007669"/>
    <property type="project" value="UniProtKB-UniRule"/>
</dbReference>
<dbReference type="CDD" id="cd02009">
    <property type="entry name" value="TPP_SHCHC_synthase"/>
    <property type="match status" value="1"/>
</dbReference>
<dbReference type="GO" id="GO:0009234">
    <property type="term" value="P:menaquinone biosynthetic process"/>
    <property type="evidence" value="ECO:0007669"/>
    <property type="project" value="UniProtKB-UniRule"/>
</dbReference>
<dbReference type="Gene3D" id="3.40.50.970">
    <property type="match status" value="2"/>
</dbReference>
<dbReference type="Proteomes" id="UP000886335">
    <property type="component" value="Unassembled WGS sequence"/>
</dbReference>
<keyword evidence="1 7" id="KW-0474">Menaquinone biosynthesis</keyword>
<dbReference type="Pfam" id="PF02776">
    <property type="entry name" value="TPP_enzyme_N"/>
    <property type="match status" value="1"/>
</dbReference>